<dbReference type="Pfam" id="PF01297">
    <property type="entry name" value="ZnuA"/>
    <property type="match status" value="1"/>
</dbReference>
<dbReference type="PANTHER" id="PTHR42953">
    <property type="entry name" value="HIGH-AFFINITY ZINC UPTAKE SYSTEM PROTEIN ZNUA-RELATED"/>
    <property type="match status" value="1"/>
</dbReference>
<organism evidence="2 3">
    <name type="scientific">Ferrimonas marina</name>
    <dbReference type="NCBI Taxonomy" id="299255"/>
    <lineage>
        <taxon>Bacteria</taxon>
        <taxon>Pseudomonadati</taxon>
        <taxon>Pseudomonadota</taxon>
        <taxon>Gammaproteobacteria</taxon>
        <taxon>Alteromonadales</taxon>
        <taxon>Ferrimonadaceae</taxon>
        <taxon>Ferrimonas</taxon>
    </lineage>
</organism>
<feature type="signal peptide" evidence="1">
    <location>
        <begin position="1"/>
        <end position="19"/>
    </location>
</feature>
<dbReference type="STRING" id="299255.SAMN02745129_2705"/>
<accession>A0A1M5VCP8</accession>
<evidence type="ECO:0000313" key="2">
    <source>
        <dbReference type="EMBL" id="SHH72884.1"/>
    </source>
</evidence>
<name>A0A1M5VCP8_9GAMM</name>
<sequence length="291" mass="32321">MKRLFTLLCMLLAPLTAMAEQAKHHSVLTGLPVNYMLASQLLEGTDAEVKYLPPSRYGMHRMANWLDGQGQQTVQSAASEADAVITLAAAWPQDPLFRYARAHNIRLVEIDASQTIGPRAQSVAVLPGNNGQPSPYVWLNPANLAQMNTIVAMDLQRLWPQHQATIRANRAKLNQAILSMQQRQAMQLMEAEIDSVILLDEPMEDFAAGHQLFVHHRQFGSELEWSDAQSQALVQALEDDPEAVILMTRRASGKLNGLLPEGTRVLQIDALDRWGRGIDNADPLARWALPL</sequence>
<dbReference type="EMBL" id="FQXG01000004">
    <property type="protein sequence ID" value="SHH72884.1"/>
    <property type="molecule type" value="Genomic_DNA"/>
</dbReference>
<dbReference type="InterPro" id="IPR050492">
    <property type="entry name" value="Bact_metal-bind_prot9"/>
</dbReference>
<gene>
    <name evidence="2" type="ORF">SAMN02745129_2705</name>
</gene>
<proteinExistence type="predicted"/>
<feature type="chain" id="PRO_5009914403" evidence="1">
    <location>
        <begin position="20"/>
        <end position="291"/>
    </location>
</feature>
<keyword evidence="3" id="KW-1185">Reference proteome</keyword>
<evidence type="ECO:0000313" key="3">
    <source>
        <dbReference type="Proteomes" id="UP000184268"/>
    </source>
</evidence>
<dbReference type="GO" id="GO:0030001">
    <property type="term" value="P:metal ion transport"/>
    <property type="evidence" value="ECO:0007669"/>
    <property type="project" value="InterPro"/>
</dbReference>
<dbReference type="AlphaFoldDB" id="A0A1M5VCP8"/>
<dbReference type="OrthoDB" id="6104586at2"/>
<dbReference type="RefSeq" id="WP_067656429.1">
    <property type="nucleotide sequence ID" value="NZ_FQXG01000004.1"/>
</dbReference>
<protein>
    <submittedName>
        <fullName evidence="2">ABC-type Zn uptake system ZnuABC, Zn-binding component ZnuA</fullName>
    </submittedName>
</protein>
<dbReference type="GO" id="GO:0046872">
    <property type="term" value="F:metal ion binding"/>
    <property type="evidence" value="ECO:0007669"/>
    <property type="project" value="InterPro"/>
</dbReference>
<dbReference type="PANTHER" id="PTHR42953:SF4">
    <property type="entry name" value="METAL ABC TRANSPORTER SUBSTRATE-BINDING PROTEIN"/>
    <property type="match status" value="1"/>
</dbReference>
<dbReference type="Gene3D" id="3.40.50.1980">
    <property type="entry name" value="Nitrogenase molybdenum iron protein domain"/>
    <property type="match status" value="1"/>
</dbReference>
<keyword evidence="1" id="KW-0732">Signal</keyword>
<dbReference type="SUPFAM" id="SSF53807">
    <property type="entry name" value="Helical backbone' metal receptor"/>
    <property type="match status" value="1"/>
</dbReference>
<dbReference type="InterPro" id="IPR006127">
    <property type="entry name" value="ZnuA-like"/>
</dbReference>
<dbReference type="Proteomes" id="UP000184268">
    <property type="component" value="Unassembled WGS sequence"/>
</dbReference>
<reference evidence="2 3" key="1">
    <citation type="submission" date="2016-11" db="EMBL/GenBank/DDBJ databases">
        <authorList>
            <person name="Jaros S."/>
            <person name="Januszkiewicz K."/>
            <person name="Wedrychowicz H."/>
        </authorList>
    </citation>
    <scope>NUCLEOTIDE SEQUENCE [LARGE SCALE GENOMIC DNA]</scope>
    <source>
        <strain evidence="2 3">DSM 16917</strain>
    </source>
</reference>
<evidence type="ECO:0000256" key="1">
    <source>
        <dbReference type="SAM" id="SignalP"/>
    </source>
</evidence>